<reference evidence="1" key="1">
    <citation type="submission" date="2022-07" db="EMBL/GenBank/DDBJ databases">
        <authorList>
            <person name="Trinca V."/>
            <person name="Uliana J.V.C."/>
            <person name="Torres T.T."/>
            <person name="Ward R.J."/>
            <person name="Monesi N."/>
        </authorList>
    </citation>
    <scope>NUCLEOTIDE SEQUENCE</scope>
    <source>
        <strain evidence="1">HSMRA1968</strain>
        <tissue evidence="1">Whole embryos</tissue>
    </source>
</reference>
<dbReference type="OrthoDB" id="2438421at2759"/>
<evidence type="ECO:0000313" key="1">
    <source>
        <dbReference type="EMBL" id="KAJ6646331.1"/>
    </source>
</evidence>
<name>A0A9Q0N9L0_9DIPT</name>
<protein>
    <submittedName>
        <fullName evidence="1">Uncharacterized protein</fullName>
    </submittedName>
</protein>
<dbReference type="EMBL" id="WJQU01000001">
    <property type="protein sequence ID" value="KAJ6646331.1"/>
    <property type="molecule type" value="Genomic_DNA"/>
</dbReference>
<keyword evidence="2" id="KW-1185">Reference proteome</keyword>
<dbReference type="InterPro" id="IPR012337">
    <property type="entry name" value="RNaseH-like_sf"/>
</dbReference>
<accession>A0A9Q0N9L0</accession>
<dbReference type="Proteomes" id="UP001151699">
    <property type="component" value="Chromosome A"/>
</dbReference>
<dbReference type="SUPFAM" id="SSF53098">
    <property type="entry name" value="Ribonuclease H-like"/>
    <property type="match status" value="1"/>
</dbReference>
<organism evidence="1 2">
    <name type="scientific">Pseudolycoriella hygida</name>
    <dbReference type="NCBI Taxonomy" id="35572"/>
    <lineage>
        <taxon>Eukaryota</taxon>
        <taxon>Metazoa</taxon>
        <taxon>Ecdysozoa</taxon>
        <taxon>Arthropoda</taxon>
        <taxon>Hexapoda</taxon>
        <taxon>Insecta</taxon>
        <taxon>Pterygota</taxon>
        <taxon>Neoptera</taxon>
        <taxon>Endopterygota</taxon>
        <taxon>Diptera</taxon>
        <taxon>Nematocera</taxon>
        <taxon>Sciaroidea</taxon>
        <taxon>Sciaridae</taxon>
        <taxon>Pseudolycoriella</taxon>
    </lineage>
</organism>
<proteinExistence type="predicted"/>
<dbReference type="AlphaFoldDB" id="A0A9Q0N9L0"/>
<sequence length="119" mass="13442">MHLLKRYDLILSDTELLLAQEFVQVLQVFEKATDLMQGDSYPSLNLAVFCYVDIKTRLNELLVCNKSSGIATTSASFLLDRLDERFPITENMIVATFFDPSMQKLPLLSAYCPGPTKSE</sequence>
<gene>
    <name evidence="1" type="ORF">Bhyg_01542</name>
</gene>
<comment type="caution">
    <text evidence="1">The sequence shown here is derived from an EMBL/GenBank/DDBJ whole genome shotgun (WGS) entry which is preliminary data.</text>
</comment>
<evidence type="ECO:0000313" key="2">
    <source>
        <dbReference type="Proteomes" id="UP001151699"/>
    </source>
</evidence>